<comment type="subcellular location">
    <subcellularLocation>
        <location evidence="3">Cell projection</location>
        <location evidence="3">Cilium</location>
    </subcellularLocation>
    <subcellularLocation>
        <location evidence="2">Vacuole membrane</location>
        <topology evidence="2">Multi-pass membrane protein</topology>
    </subcellularLocation>
</comment>
<evidence type="ECO:0000256" key="8">
    <source>
        <dbReference type="ARBA" id="ARBA00022794"/>
    </source>
</evidence>
<evidence type="ECO:0000256" key="9">
    <source>
        <dbReference type="ARBA" id="ARBA00022989"/>
    </source>
</evidence>
<accession>A0A139WAX9</accession>
<dbReference type="PANTHER" id="PTHR13306:SF6">
    <property type="entry name" value="TRANSMEMBRANE PROTEIN 138"/>
    <property type="match status" value="1"/>
</dbReference>
<keyword evidence="9 14" id="KW-1133">Transmembrane helix</keyword>
<dbReference type="FunCoup" id="A0A139WAX9">
    <property type="interactions" value="117"/>
</dbReference>
<dbReference type="Pfam" id="PF14935">
    <property type="entry name" value="TMEM138"/>
    <property type="match status" value="1"/>
</dbReference>
<feature type="transmembrane region" description="Helical" evidence="14">
    <location>
        <begin position="38"/>
        <end position="67"/>
    </location>
</feature>
<evidence type="ECO:0000256" key="6">
    <source>
        <dbReference type="ARBA" id="ARBA00022554"/>
    </source>
</evidence>
<comment type="similarity">
    <text evidence="4">Belongs to the TMEM138 family.</text>
</comment>
<keyword evidence="8" id="KW-0970">Cilium biogenesis/degradation</keyword>
<sequence>MKLTIKRYRVMLALQTVLFLVDFFINIFSVLVRQNNGLSLILLIIQCACLVISLGTLFVSFFSTYAFQAGLIDLLYEKFHVSLIIFLFGITRRSLFGPPHFLSYLSAKEL</sequence>
<dbReference type="EMBL" id="KQ971379">
    <property type="protein sequence ID" value="KYB25059.1"/>
    <property type="molecule type" value="Genomic_DNA"/>
</dbReference>
<evidence type="ECO:0000256" key="12">
    <source>
        <dbReference type="ARBA" id="ARBA00023180"/>
    </source>
</evidence>
<evidence type="ECO:0000256" key="5">
    <source>
        <dbReference type="ARBA" id="ARBA00014515"/>
    </source>
</evidence>
<evidence type="ECO:0000313" key="15">
    <source>
        <dbReference type="EMBL" id="KYB25059.1"/>
    </source>
</evidence>
<reference evidence="15 16" key="2">
    <citation type="journal article" date="2010" name="Nucleic Acids Res.">
        <title>BeetleBase in 2010: revisions to provide comprehensive genomic information for Tribolium castaneum.</title>
        <authorList>
            <person name="Kim H.S."/>
            <person name="Murphy T."/>
            <person name="Xia J."/>
            <person name="Caragea D."/>
            <person name="Park Y."/>
            <person name="Beeman R.W."/>
            <person name="Lorenzen M.D."/>
            <person name="Butcher S."/>
            <person name="Manak J.R."/>
            <person name="Brown S.J."/>
        </authorList>
    </citation>
    <scope>GENOME REANNOTATION</scope>
    <source>
        <strain evidence="15 16">Georgia GA2</strain>
    </source>
</reference>
<dbReference type="STRING" id="7070.A0A139WAX9"/>
<dbReference type="InterPro" id="IPR024133">
    <property type="entry name" value="TM_138"/>
</dbReference>
<evidence type="ECO:0000313" key="16">
    <source>
        <dbReference type="Proteomes" id="UP000007266"/>
    </source>
</evidence>
<evidence type="ECO:0000256" key="13">
    <source>
        <dbReference type="ARBA" id="ARBA00023273"/>
    </source>
</evidence>
<keyword evidence="6" id="KW-0926">Vacuole</keyword>
<keyword evidence="16" id="KW-1185">Reference proteome</keyword>
<dbReference type="PANTHER" id="PTHR13306">
    <property type="entry name" value="TRANSMEMBRANE PROTEIN 138"/>
    <property type="match status" value="1"/>
</dbReference>
<evidence type="ECO:0000256" key="3">
    <source>
        <dbReference type="ARBA" id="ARBA00004138"/>
    </source>
</evidence>
<name>A0A139WAX9_TRICA</name>
<dbReference type="GO" id="GO:0005774">
    <property type="term" value="C:vacuolar membrane"/>
    <property type="evidence" value="ECO:0007669"/>
    <property type="project" value="UniProtKB-SubCell"/>
</dbReference>
<evidence type="ECO:0000256" key="14">
    <source>
        <dbReference type="SAM" id="Phobius"/>
    </source>
</evidence>
<keyword evidence="7 14" id="KW-0812">Transmembrane</keyword>
<proteinExistence type="inferred from homology"/>
<dbReference type="GO" id="GO:0030030">
    <property type="term" value="P:cell projection organization"/>
    <property type="evidence" value="ECO:0007669"/>
    <property type="project" value="UniProtKB-KW"/>
</dbReference>
<evidence type="ECO:0000256" key="1">
    <source>
        <dbReference type="ARBA" id="ARBA00003709"/>
    </source>
</evidence>
<evidence type="ECO:0000256" key="2">
    <source>
        <dbReference type="ARBA" id="ARBA00004128"/>
    </source>
</evidence>
<keyword evidence="12" id="KW-0325">Glycoprotein</keyword>
<evidence type="ECO:0000256" key="4">
    <source>
        <dbReference type="ARBA" id="ARBA00010572"/>
    </source>
</evidence>
<dbReference type="Proteomes" id="UP000007266">
    <property type="component" value="Linkage group 10"/>
</dbReference>
<dbReference type="AlphaFoldDB" id="A0A139WAX9"/>
<reference evidence="15 16" key="1">
    <citation type="journal article" date="2008" name="Nature">
        <title>The genome of the model beetle and pest Tribolium castaneum.</title>
        <authorList>
            <consortium name="Tribolium Genome Sequencing Consortium"/>
            <person name="Richards S."/>
            <person name="Gibbs R.A."/>
            <person name="Weinstock G.M."/>
            <person name="Brown S.J."/>
            <person name="Denell R."/>
            <person name="Beeman R.W."/>
            <person name="Gibbs R."/>
            <person name="Beeman R.W."/>
            <person name="Brown S.J."/>
            <person name="Bucher G."/>
            <person name="Friedrich M."/>
            <person name="Grimmelikhuijzen C.J."/>
            <person name="Klingler M."/>
            <person name="Lorenzen M."/>
            <person name="Richards S."/>
            <person name="Roth S."/>
            <person name="Schroder R."/>
            <person name="Tautz D."/>
            <person name="Zdobnov E.M."/>
            <person name="Muzny D."/>
            <person name="Gibbs R.A."/>
            <person name="Weinstock G.M."/>
            <person name="Attaway T."/>
            <person name="Bell S."/>
            <person name="Buhay C.J."/>
            <person name="Chandrabose M.N."/>
            <person name="Chavez D."/>
            <person name="Clerk-Blankenburg K.P."/>
            <person name="Cree A."/>
            <person name="Dao M."/>
            <person name="Davis C."/>
            <person name="Chacko J."/>
            <person name="Dinh H."/>
            <person name="Dugan-Rocha S."/>
            <person name="Fowler G."/>
            <person name="Garner T.T."/>
            <person name="Garnes J."/>
            <person name="Gnirke A."/>
            <person name="Hawes A."/>
            <person name="Hernandez J."/>
            <person name="Hines S."/>
            <person name="Holder M."/>
            <person name="Hume J."/>
            <person name="Jhangiani S.N."/>
            <person name="Joshi V."/>
            <person name="Khan Z.M."/>
            <person name="Jackson L."/>
            <person name="Kovar C."/>
            <person name="Kowis A."/>
            <person name="Lee S."/>
            <person name="Lewis L.R."/>
            <person name="Margolis J."/>
            <person name="Morgan M."/>
            <person name="Nazareth L.V."/>
            <person name="Nguyen N."/>
            <person name="Okwuonu G."/>
            <person name="Parker D."/>
            <person name="Richards S."/>
            <person name="Ruiz S.J."/>
            <person name="Santibanez J."/>
            <person name="Savard J."/>
            <person name="Scherer S.E."/>
            <person name="Schneider B."/>
            <person name="Sodergren E."/>
            <person name="Tautz D."/>
            <person name="Vattahil S."/>
            <person name="Villasana D."/>
            <person name="White C.S."/>
            <person name="Wright R."/>
            <person name="Park Y."/>
            <person name="Beeman R.W."/>
            <person name="Lord J."/>
            <person name="Oppert B."/>
            <person name="Lorenzen M."/>
            <person name="Brown S."/>
            <person name="Wang L."/>
            <person name="Savard J."/>
            <person name="Tautz D."/>
            <person name="Richards S."/>
            <person name="Weinstock G."/>
            <person name="Gibbs R.A."/>
            <person name="Liu Y."/>
            <person name="Worley K."/>
            <person name="Weinstock G."/>
            <person name="Elsik C.G."/>
            <person name="Reese J.T."/>
            <person name="Elhaik E."/>
            <person name="Landan G."/>
            <person name="Graur D."/>
            <person name="Arensburger P."/>
            <person name="Atkinson P."/>
            <person name="Beeman R.W."/>
            <person name="Beidler J."/>
            <person name="Brown S.J."/>
            <person name="Demuth J.P."/>
            <person name="Drury D.W."/>
            <person name="Du Y.Z."/>
            <person name="Fujiwara H."/>
            <person name="Lorenzen M."/>
            <person name="Maselli V."/>
            <person name="Osanai M."/>
            <person name="Park Y."/>
            <person name="Robertson H.M."/>
            <person name="Tu Z."/>
            <person name="Wang J.J."/>
            <person name="Wang S."/>
            <person name="Richards S."/>
            <person name="Song H."/>
            <person name="Zhang L."/>
            <person name="Sodergren E."/>
            <person name="Werner D."/>
            <person name="Stanke M."/>
            <person name="Morgenstern B."/>
            <person name="Solovyev V."/>
            <person name="Kosarev P."/>
            <person name="Brown G."/>
            <person name="Chen H.C."/>
            <person name="Ermolaeva O."/>
            <person name="Hlavina W."/>
            <person name="Kapustin Y."/>
            <person name="Kiryutin B."/>
            <person name="Kitts P."/>
            <person name="Maglott D."/>
            <person name="Pruitt K."/>
            <person name="Sapojnikov V."/>
            <person name="Souvorov A."/>
            <person name="Mackey A.J."/>
            <person name="Waterhouse R.M."/>
            <person name="Wyder S."/>
            <person name="Zdobnov E.M."/>
            <person name="Zdobnov E.M."/>
            <person name="Wyder S."/>
            <person name="Kriventseva E.V."/>
            <person name="Kadowaki T."/>
            <person name="Bork P."/>
            <person name="Aranda M."/>
            <person name="Bao R."/>
            <person name="Beermann A."/>
            <person name="Berns N."/>
            <person name="Bolognesi R."/>
            <person name="Bonneton F."/>
            <person name="Bopp D."/>
            <person name="Brown S.J."/>
            <person name="Bucher G."/>
            <person name="Butts T."/>
            <person name="Chaumot A."/>
            <person name="Denell R.E."/>
            <person name="Ferrier D.E."/>
            <person name="Friedrich M."/>
            <person name="Gordon C.M."/>
            <person name="Jindra M."/>
            <person name="Klingler M."/>
            <person name="Lan Q."/>
            <person name="Lattorff H.M."/>
            <person name="Laudet V."/>
            <person name="von Levetsow C."/>
            <person name="Liu Z."/>
            <person name="Lutz R."/>
            <person name="Lynch J.A."/>
            <person name="da Fonseca R.N."/>
            <person name="Posnien N."/>
            <person name="Reuter R."/>
            <person name="Roth S."/>
            <person name="Savard J."/>
            <person name="Schinko J.B."/>
            <person name="Schmitt C."/>
            <person name="Schoppmeier M."/>
            <person name="Schroder R."/>
            <person name="Shippy T.D."/>
            <person name="Simonnet F."/>
            <person name="Marques-Souza H."/>
            <person name="Tautz D."/>
            <person name="Tomoyasu Y."/>
            <person name="Trauner J."/>
            <person name="Van der Zee M."/>
            <person name="Vervoort M."/>
            <person name="Wittkopp N."/>
            <person name="Wimmer E.A."/>
            <person name="Yang X."/>
            <person name="Jones A.K."/>
            <person name="Sattelle D.B."/>
            <person name="Ebert P.R."/>
            <person name="Nelson D."/>
            <person name="Scott J.G."/>
            <person name="Beeman R.W."/>
            <person name="Muthukrishnan S."/>
            <person name="Kramer K.J."/>
            <person name="Arakane Y."/>
            <person name="Beeman R.W."/>
            <person name="Zhu Q."/>
            <person name="Hogenkamp D."/>
            <person name="Dixit R."/>
            <person name="Oppert B."/>
            <person name="Jiang H."/>
            <person name="Zou Z."/>
            <person name="Marshall J."/>
            <person name="Elpidina E."/>
            <person name="Vinokurov K."/>
            <person name="Oppert C."/>
            <person name="Zou Z."/>
            <person name="Evans J."/>
            <person name="Lu Z."/>
            <person name="Zhao P."/>
            <person name="Sumathipala N."/>
            <person name="Altincicek B."/>
            <person name="Vilcinskas A."/>
            <person name="Williams M."/>
            <person name="Hultmark D."/>
            <person name="Hetru C."/>
            <person name="Jiang H."/>
            <person name="Grimmelikhuijzen C.J."/>
            <person name="Hauser F."/>
            <person name="Cazzamali G."/>
            <person name="Williamson M."/>
            <person name="Park Y."/>
            <person name="Li B."/>
            <person name="Tanaka Y."/>
            <person name="Predel R."/>
            <person name="Neupert S."/>
            <person name="Schachtner J."/>
            <person name="Verleyen P."/>
            <person name="Raible F."/>
            <person name="Bork P."/>
            <person name="Friedrich M."/>
            <person name="Walden K.K."/>
            <person name="Robertson H.M."/>
            <person name="Angeli S."/>
            <person name="Foret S."/>
            <person name="Bucher G."/>
            <person name="Schuetz S."/>
            <person name="Maleszka R."/>
            <person name="Wimmer E.A."/>
            <person name="Beeman R.W."/>
            <person name="Lorenzen M."/>
            <person name="Tomoyasu Y."/>
            <person name="Miller S.C."/>
            <person name="Grossmann D."/>
            <person name="Bucher G."/>
        </authorList>
    </citation>
    <scope>NUCLEOTIDE SEQUENCE [LARGE SCALE GENOMIC DNA]</scope>
    <source>
        <strain evidence="15 16">Georgia GA2</strain>
    </source>
</reference>
<evidence type="ECO:0000256" key="10">
    <source>
        <dbReference type="ARBA" id="ARBA00023069"/>
    </source>
</evidence>
<comment type="function">
    <text evidence="1">Required for ciliogenesis.</text>
</comment>
<evidence type="ECO:0000256" key="7">
    <source>
        <dbReference type="ARBA" id="ARBA00022692"/>
    </source>
</evidence>
<keyword evidence="11 14" id="KW-0472">Membrane</keyword>
<feature type="non-terminal residue" evidence="15">
    <location>
        <position position="110"/>
    </location>
</feature>
<protein>
    <recommendedName>
        <fullName evidence="5">Transmembrane protein 138</fullName>
    </recommendedName>
</protein>
<feature type="transmembrane region" description="Helical" evidence="14">
    <location>
        <begin position="79"/>
        <end position="96"/>
    </location>
</feature>
<dbReference type="GO" id="GO:0005929">
    <property type="term" value="C:cilium"/>
    <property type="evidence" value="ECO:0000318"/>
    <property type="project" value="GO_Central"/>
</dbReference>
<evidence type="ECO:0000256" key="11">
    <source>
        <dbReference type="ARBA" id="ARBA00023136"/>
    </source>
</evidence>
<keyword evidence="13" id="KW-0966">Cell projection</keyword>
<organism evidence="15 16">
    <name type="scientific">Tribolium castaneum</name>
    <name type="common">Red flour beetle</name>
    <dbReference type="NCBI Taxonomy" id="7070"/>
    <lineage>
        <taxon>Eukaryota</taxon>
        <taxon>Metazoa</taxon>
        <taxon>Ecdysozoa</taxon>
        <taxon>Arthropoda</taxon>
        <taxon>Hexapoda</taxon>
        <taxon>Insecta</taxon>
        <taxon>Pterygota</taxon>
        <taxon>Neoptera</taxon>
        <taxon>Endopterygota</taxon>
        <taxon>Coleoptera</taxon>
        <taxon>Polyphaga</taxon>
        <taxon>Cucujiformia</taxon>
        <taxon>Tenebrionidae</taxon>
        <taxon>Tenebrionidae incertae sedis</taxon>
        <taxon>Tribolium</taxon>
    </lineage>
</organism>
<gene>
    <name evidence="15" type="primary">AUGUSTUS-3.0.2_34901</name>
    <name evidence="15" type="ORF">TcasGA2_TC034901</name>
</gene>
<feature type="transmembrane region" description="Helical" evidence="14">
    <location>
        <begin position="12"/>
        <end position="32"/>
    </location>
</feature>
<keyword evidence="10" id="KW-0969">Cilium</keyword>
<dbReference type="InParanoid" id="A0A139WAX9"/>